<accession>A0A3P1ZZY1</accession>
<dbReference type="EMBL" id="RQYF01000075">
    <property type="protein sequence ID" value="RRD88679.1"/>
    <property type="molecule type" value="Genomic_DNA"/>
</dbReference>
<proteinExistence type="predicted"/>
<comment type="caution">
    <text evidence="1">The sequence shown here is derived from an EMBL/GenBank/DDBJ whole genome shotgun (WGS) entry which is preliminary data.</text>
</comment>
<dbReference type="AlphaFoldDB" id="A0A3P1ZZY1"/>
<name>A0A3P1ZZY1_9BACE</name>
<sequence>MDMKNISIILACLFFGILVFSSCHEDEEINPKDLATWGYFEGTINGKAVSFDNGGWEDPIKKMNCKEYIVGSYPRVKGSRIGIGKLGEPGKEYDLAVVFMLMKPKVGMRYIANHPPVNFETYDYDWVIAYNSDQMYCLTPRPYKPVEVDITSVEYDEEGWPRIIEGEIDGVLYFRDQDSLTIKGKFGVK</sequence>
<reference evidence="1 2" key="1">
    <citation type="submission" date="2018-11" db="EMBL/GenBank/DDBJ databases">
        <title>Genomes From Bacteria Associated with the Canine Oral Cavity: a Test Case for Automated Genome-Based Taxonomic Assignment.</title>
        <authorList>
            <person name="Coil D.A."/>
            <person name="Jospin G."/>
            <person name="Darling A.E."/>
            <person name="Wallis C."/>
            <person name="Davis I.J."/>
            <person name="Harris S."/>
            <person name="Eisen J.A."/>
            <person name="Holcombe L.J."/>
            <person name="O'Flynn C."/>
        </authorList>
    </citation>
    <scope>NUCLEOTIDE SEQUENCE [LARGE SCALE GENOMIC DNA]</scope>
    <source>
        <strain evidence="1 2">OH1047_COT-310</strain>
    </source>
</reference>
<organism evidence="1 2">
    <name type="scientific">Prevotella heparinolytica</name>
    <dbReference type="NCBI Taxonomy" id="28113"/>
    <lineage>
        <taxon>Bacteria</taxon>
        <taxon>Pseudomonadati</taxon>
        <taxon>Bacteroidota</taxon>
        <taxon>Bacteroidia</taxon>
        <taxon>Bacteroidales</taxon>
        <taxon>Bacteroidaceae</taxon>
        <taxon>Bacteroides</taxon>
    </lineage>
</organism>
<dbReference type="PROSITE" id="PS51257">
    <property type="entry name" value="PROKAR_LIPOPROTEIN"/>
    <property type="match status" value="1"/>
</dbReference>
<dbReference type="InterPro" id="IPR032206">
    <property type="entry name" value="DUF5025"/>
</dbReference>
<evidence type="ECO:0000313" key="2">
    <source>
        <dbReference type="Proteomes" id="UP000279562"/>
    </source>
</evidence>
<dbReference type="Proteomes" id="UP000279562">
    <property type="component" value="Unassembled WGS sequence"/>
</dbReference>
<dbReference type="Pfam" id="PF16428">
    <property type="entry name" value="DUF5025"/>
    <property type="match status" value="1"/>
</dbReference>
<keyword evidence="2" id="KW-1185">Reference proteome</keyword>
<gene>
    <name evidence="1" type="ORF">EII33_11710</name>
</gene>
<evidence type="ECO:0000313" key="1">
    <source>
        <dbReference type="EMBL" id="RRD88679.1"/>
    </source>
</evidence>
<protein>
    <submittedName>
        <fullName evidence="1">DUF5025 domain-containing protein</fullName>
    </submittedName>
</protein>